<comment type="caution">
    <text evidence="1">The sequence shown here is derived from an EMBL/GenBank/DDBJ whole genome shotgun (WGS) entry which is preliminary data.</text>
</comment>
<dbReference type="AlphaFoldDB" id="A0A3L9JI26"/>
<proteinExistence type="predicted"/>
<dbReference type="Proteomes" id="UP000281340">
    <property type="component" value="Unassembled WGS sequence"/>
</dbReference>
<dbReference type="EMBL" id="RDDM01000019">
    <property type="protein sequence ID" value="RLY59879.1"/>
    <property type="molecule type" value="Genomic_DNA"/>
</dbReference>
<evidence type="ECO:0000313" key="1">
    <source>
        <dbReference type="EMBL" id="RLY59879.1"/>
    </source>
</evidence>
<organism evidence="1 2">
    <name type="scientific">Escherichia coli</name>
    <dbReference type="NCBI Taxonomy" id="562"/>
    <lineage>
        <taxon>Bacteria</taxon>
        <taxon>Pseudomonadati</taxon>
        <taxon>Pseudomonadota</taxon>
        <taxon>Gammaproteobacteria</taxon>
        <taxon>Enterobacterales</taxon>
        <taxon>Enterobacteriaceae</taxon>
        <taxon>Escherichia</taxon>
    </lineage>
</organism>
<dbReference type="InterPro" id="IPR027417">
    <property type="entry name" value="P-loop_NTPase"/>
</dbReference>
<evidence type="ECO:0000313" key="2">
    <source>
        <dbReference type="Proteomes" id="UP000281340"/>
    </source>
</evidence>
<protein>
    <submittedName>
        <fullName evidence="1">Uncharacterized protein</fullName>
    </submittedName>
</protein>
<dbReference type="RefSeq" id="WP_023150398.1">
    <property type="nucleotide sequence ID" value="NZ_BLCP01000078.1"/>
</dbReference>
<accession>A0A3L9JI26</accession>
<dbReference type="SUPFAM" id="SSF52540">
    <property type="entry name" value="P-loop containing nucleoside triphosphate hydrolases"/>
    <property type="match status" value="1"/>
</dbReference>
<reference evidence="1 2" key="1">
    <citation type="submission" date="2018-10" db="EMBL/GenBank/DDBJ databases">
        <title>Comparison of Escherichia coli isolates recovered from retail chicken and from chicken fecal samples by antimicrobial susceptibility test and whole genome sequencing.</title>
        <authorList>
            <person name="Tang B."/>
            <person name="Ma Y."/>
            <person name="He X."/>
            <person name="Cao L."/>
            <person name="Xia X."/>
            <person name="Yang H."/>
        </authorList>
    </citation>
    <scope>NUCLEOTIDE SEQUENCE [LARGE SCALE GENOMIC DNA]</scope>
    <source>
        <strain evidence="1 2">CMJH98b</strain>
    </source>
</reference>
<sequence length="519" mass="58667">MSKNEISQLRDEQVDNLIILCDEAMRATPENVKRFIEPAPGVLAQSKAKQHSLIFGRRGSGKSSLLRKVVADLTIDRRPISFVDMETFKGHSYPDVLISVLIKSLQEFEVWLETAALTPATKTTFWNRIFGRAPERKPFKKNPTNELVRELKGIIQDLENKLLQPEEINVQRKETSTRSFEASGNASLKQGPVDVGVGVKKGNTGTKEISEGYKSLKTEYLHQNILKFQRFFNKLSELSEGPAYLILDDLYHIRRSDQAKVIDYFHRVAKGNGLWLKIGTIKHRSEWYIHTDPPTGVKLGDDAKEINIDISLEKFATLKQFMQKILTNLMVETPPITVNGLLNTTAVDRLIIASGGVTRDFIGIFTKAINHARERGPDHPRGPRIGAEDVNLATGEYGDIKREEFKLDADDDRIALEEAFTKLVAFCLNDAKCNIFLINQKMTGPVKDAINQLIDLRLVHLVQSRVTLKKGADGLVFEAYMLDTSQYTASRKVRDLNLIDLNSKTFSEEIRKKKLLYEG</sequence>
<gene>
    <name evidence="1" type="ORF">EAI46_04270</name>
</gene>
<name>A0A3L9JI26_ECOLX</name>
<dbReference type="Gene3D" id="3.40.50.300">
    <property type="entry name" value="P-loop containing nucleotide triphosphate hydrolases"/>
    <property type="match status" value="1"/>
</dbReference>